<sequence>MFLQIPLEMINYFINTCACFAMPKKFMNTINYWLEIPEDQIKKDWERYEVSTAGFLMTQDIVEGKKLRRGKPTVHEVYGIPSAMNALYYSLTCSFTATEFTGKETMCRFLVRYGLNTDLHIELADRSICPTEELYYQICRDRGLLMFFLNHVLITQEICGNELDLINLVNKVGTYLTIVDECRRVAVNNTEDIQAVHFSYPIMYTINNDKDKGQLLLRLMQERPTEKSVLEYALSIVKSSGTLEHAKKQLYLLKREILEEYYKLPKNPFMEGFISDYIDPSVEFEEITWELS</sequence>
<dbReference type="PANTHER" id="PTHR12001:SF44">
    <property type="entry name" value="GERANYLGERANYL PYROPHOSPHATE SYNTHASE"/>
    <property type="match status" value="1"/>
</dbReference>
<comment type="similarity">
    <text evidence="3">Belongs to the FPP/GGPP synthase family.</text>
</comment>
<dbReference type="CDD" id="cd00385">
    <property type="entry name" value="Isoprenoid_Biosyn_C1"/>
    <property type="match status" value="1"/>
</dbReference>
<evidence type="ECO:0000256" key="1">
    <source>
        <dbReference type="ARBA" id="ARBA00022723"/>
    </source>
</evidence>
<keyword evidence="3" id="KW-0808">Transferase</keyword>
<dbReference type="Pfam" id="PF00348">
    <property type="entry name" value="polyprenyl_synt"/>
    <property type="match status" value="1"/>
</dbReference>
<accession>A0A8K0CRK4</accession>
<dbReference type="GO" id="GO:0042811">
    <property type="term" value="P:pheromone biosynthetic process"/>
    <property type="evidence" value="ECO:0007669"/>
    <property type="project" value="UniProtKB-ARBA"/>
</dbReference>
<comment type="caution">
    <text evidence="4">The sequence shown here is derived from an EMBL/GenBank/DDBJ whole genome shotgun (WGS) entry which is preliminary data.</text>
</comment>
<dbReference type="AlphaFoldDB" id="A0A8K0CRK4"/>
<gene>
    <name evidence="4" type="ORF">ILUMI_13868</name>
</gene>
<organism evidence="4 5">
    <name type="scientific">Ignelater luminosus</name>
    <name type="common">Cucubano</name>
    <name type="synonym">Pyrophorus luminosus</name>
    <dbReference type="NCBI Taxonomy" id="2038154"/>
    <lineage>
        <taxon>Eukaryota</taxon>
        <taxon>Metazoa</taxon>
        <taxon>Ecdysozoa</taxon>
        <taxon>Arthropoda</taxon>
        <taxon>Hexapoda</taxon>
        <taxon>Insecta</taxon>
        <taxon>Pterygota</taxon>
        <taxon>Neoptera</taxon>
        <taxon>Endopterygota</taxon>
        <taxon>Coleoptera</taxon>
        <taxon>Polyphaga</taxon>
        <taxon>Elateriformia</taxon>
        <taxon>Elateroidea</taxon>
        <taxon>Elateridae</taxon>
        <taxon>Agrypninae</taxon>
        <taxon>Pyrophorini</taxon>
        <taxon>Ignelater</taxon>
    </lineage>
</organism>
<evidence type="ECO:0000313" key="5">
    <source>
        <dbReference type="Proteomes" id="UP000801492"/>
    </source>
</evidence>
<dbReference type="GO" id="GO:0008299">
    <property type="term" value="P:isoprenoid biosynthetic process"/>
    <property type="evidence" value="ECO:0007669"/>
    <property type="project" value="InterPro"/>
</dbReference>
<evidence type="ECO:0000256" key="2">
    <source>
        <dbReference type="ARBA" id="ARBA00022842"/>
    </source>
</evidence>
<dbReference type="SUPFAM" id="SSF48576">
    <property type="entry name" value="Terpenoid synthases"/>
    <property type="match status" value="1"/>
</dbReference>
<name>A0A8K0CRK4_IGNLU</name>
<keyword evidence="1" id="KW-0479">Metal-binding</keyword>
<protein>
    <recommendedName>
        <fullName evidence="6">Geranylgeranyl pyrophosphate synthase</fullName>
    </recommendedName>
</protein>
<dbReference type="GO" id="GO:0046872">
    <property type="term" value="F:metal ion binding"/>
    <property type="evidence" value="ECO:0007669"/>
    <property type="project" value="UniProtKB-KW"/>
</dbReference>
<keyword evidence="5" id="KW-1185">Reference proteome</keyword>
<dbReference type="GO" id="GO:0004659">
    <property type="term" value="F:prenyltransferase activity"/>
    <property type="evidence" value="ECO:0007669"/>
    <property type="project" value="InterPro"/>
</dbReference>
<dbReference type="PANTHER" id="PTHR12001">
    <property type="entry name" value="GERANYLGERANYL PYROPHOSPHATE SYNTHASE"/>
    <property type="match status" value="1"/>
</dbReference>
<keyword evidence="2" id="KW-0460">Magnesium</keyword>
<dbReference type="Gene3D" id="1.10.600.10">
    <property type="entry name" value="Farnesyl Diphosphate Synthase"/>
    <property type="match status" value="1"/>
</dbReference>
<evidence type="ECO:0000313" key="4">
    <source>
        <dbReference type="EMBL" id="KAF2892310.1"/>
    </source>
</evidence>
<reference evidence="4" key="1">
    <citation type="submission" date="2019-08" db="EMBL/GenBank/DDBJ databases">
        <title>The genome of the North American firefly Photinus pyralis.</title>
        <authorList>
            <consortium name="Photinus pyralis genome working group"/>
            <person name="Fallon T.R."/>
            <person name="Sander Lower S.E."/>
            <person name="Weng J.-K."/>
        </authorList>
    </citation>
    <scope>NUCLEOTIDE SEQUENCE</scope>
    <source>
        <strain evidence="4">TRF0915ILg1</strain>
        <tissue evidence="4">Whole body</tissue>
    </source>
</reference>
<dbReference type="InterPro" id="IPR000092">
    <property type="entry name" value="Polyprenyl_synt"/>
</dbReference>
<proteinExistence type="inferred from homology"/>
<dbReference type="OrthoDB" id="6921389at2759"/>
<dbReference type="EMBL" id="VTPC01008819">
    <property type="protein sequence ID" value="KAF2892310.1"/>
    <property type="molecule type" value="Genomic_DNA"/>
</dbReference>
<evidence type="ECO:0000256" key="3">
    <source>
        <dbReference type="RuleBase" id="RU004466"/>
    </source>
</evidence>
<dbReference type="InterPro" id="IPR008949">
    <property type="entry name" value="Isoprenoid_synthase_dom_sf"/>
</dbReference>
<dbReference type="Proteomes" id="UP000801492">
    <property type="component" value="Unassembled WGS sequence"/>
</dbReference>
<evidence type="ECO:0008006" key="6">
    <source>
        <dbReference type="Google" id="ProtNLM"/>
    </source>
</evidence>